<evidence type="ECO:0000313" key="7">
    <source>
        <dbReference type="Proteomes" id="UP001596163"/>
    </source>
</evidence>
<evidence type="ECO:0000259" key="4">
    <source>
        <dbReference type="Pfam" id="PF00890"/>
    </source>
</evidence>
<dbReference type="Proteomes" id="UP001596163">
    <property type="component" value="Unassembled WGS sequence"/>
</dbReference>
<evidence type="ECO:0000313" key="6">
    <source>
        <dbReference type="EMBL" id="MFC5192020.1"/>
    </source>
</evidence>
<dbReference type="InterPro" id="IPR030664">
    <property type="entry name" value="SdhA/FrdA/AprA"/>
</dbReference>
<dbReference type="InterPro" id="IPR027477">
    <property type="entry name" value="Succ_DH/fumarate_Rdtase_cat_sf"/>
</dbReference>
<gene>
    <name evidence="6" type="ORF">ACFPIK_09590</name>
</gene>
<sequence>MILDSKIPAGPLAEKWTKHKFNSKLVNPANKRKYDVIVVGTGLAGASAAASLAELGYNVKAFCFQDSPRRAHSIAAQGGINAAKNYQNDGDSIFRLFYDTIKGGDYRAREANVYRLAEVSVKIIDQCVAQGVPFAREYGGLLANRSFGGAQVSRTFYARGQTGQQLLLGAYSALSRQVANGKVKLYPRTEMMDVVVIDGHARGIVTRNLITGAVETHAAHAVLLCTGGYGNVFFLSTNAMGSNVTAAWRAHKRGAYFANPCFTQIHPTCIPVSGDHQSKLTLMSESLRNDGRVWVPATQEIAEKLRKGQIKANDIKEEDRDYFLERKYPSFGNLVPRDVASRNAKYVCDEGRGVNETGEAVFLDFRDAIKRDSRKIIEQKYGNLFDMYKQITGEDPYEVPMMIYPAVHYTMGGLWVDYNLMTSVPGLYALGEANFSDHGANRLGASALMQGLADGYFVIPYTIGDYLAQIPPKKVDETHPEFAKAKEEVQKRIHTILSINGNKTVDYFHKKLGKIMWDKCGMARTEEGLKWAKAEIQALKKEFWSNVKVLGTNEELNQTLEKAHRVADFLELGELMVDDALNRNESCGGHFREEYQTPDGEALRDDENFAYVAAWKYVGEGQEEELHKEDLVFENVKLTQRSYK</sequence>
<dbReference type="Pfam" id="PF00890">
    <property type="entry name" value="FAD_binding_2"/>
    <property type="match status" value="1"/>
</dbReference>
<dbReference type="NCBIfam" id="NF005749">
    <property type="entry name" value="PRK07573.1"/>
    <property type="match status" value="1"/>
</dbReference>
<comment type="cofactor">
    <cofactor evidence="1">
        <name>FAD</name>
        <dbReference type="ChEBI" id="CHEBI:57692"/>
    </cofactor>
</comment>
<dbReference type="SUPFAM" id="SSF51905">
    <property type="entry name" value="FAD/NAD(P)-binding domain"/>
    <property type="match status" value="1"/>
</dbReference>
<dbReference type="RefSeq" id="WP_377914624.1">
    <property type="nucleotide sequence ID" value="NZ_JBHSKS010000006.1"/>
</dbReference>
<keyword evidence="3" id="KW-0560">Oxidoreductase</keyword>
<dbReference type="Gene3D" id="1.20.58.100">
    <property type="entry name" value="Fumarate reductase/succinate dehydrogenase flavoprotein-like, C-terminal domain"/>
    <property type="match status" value="1"/>
</dbReference>
<dbReference type="PANTHER" id="PTHR11632">
    <property type="entry name" value="SUCCINATE DEHYDROGENASE 2 FLAVOPROTEIN SUBUNIT"/>
    <property type="match status" value="1"/>
</dbReference>
<dbReference type="InterPro" id="IPR037099">
    <property type="entry name" value="Fum_R/Succ_DH_flav-like_C_sf"/>
</dbReference>
<dbReference type="Pfam" id="PF02910">
    <property type="entry name" value="Succ_DH_flav_C"/>
    <property type="match status" value="1"/>
</dbReference>
<comment type="caution">
    <text evidence="6">The sequence shown here is derived from an EMBL/GenBank/DDBJ whole genome shotgun (WGS) entry which is preliminary data.</text>
</comment>
<name>A0ABW0BXF3_9BACT</name>
<reference evidence="7" key="1">
    <citation type="journal article" date="2019" name="Int. J. Syst. Evol. Microbiol.">
        <title>The Global Catalogue of Microorganisms (GCM) 10K type strain sequencing project: providing services to taxonomists for standard genome sequencing and annotation.</title>
        <authorList>
            <consortium name="The Broad Institute Genomics Platform"/>
            <consortium name="The Broad Institute Genome Sequencing Center for Infectious Disease"/>
            <person name="Wu L."/>
            <person name="Ma J."/>
        </authorList>
    </citation>
    <scope>NUCLEOTIDE SEQUENCE [LARGE SCALE GENOMIC DNA]</scope>
    <source>
        <strain evidence="7">CGMCC 1.7030</strain>
    </source>
</reference>
<dbReference type="EMBL" id="JBHSKS010000006">
    <property type="protein sequence ID" value="MFC5192020.1"/>
    <property type="molecule type" value="Genomic_DNA"/>
</dbReference>
<dbReference type="SUPFAM" id="SSF56425">
    <property type="entry name" value="Succinate dehydrogenase/fumarate reductase flavoprotein, catalytic domain"/>
    <property type="match status" value="1"/>
</dbReference>
<dbReference type="PRINTS" id="PR00368">
    <property type="entry name" value="FADPNR"/>
</dbReference>
<dbReference type="SUPFAM" id="SSF46977">
    <property type="entry name" value="Succinate dehydrogenase/fumarate reductase flavoprotein C-terminal domain"/>
    <property type="match status" value="1"/>
</dbReference>
<keyword evidence="2" id="KW-0285">Flavoprotein</keyword>
<evidence type="ECO:0000256" key="3">
    <source>
        <dbReference type="ARBA" id="ARBA00023002"/>
    </source>
</evidence>
<dbReference type="PANTHER" id="PTHR11632:SF53">
    <property type="entry name" value="SUCCINATE DEHYDROGENASE FLAVOPROTEIN SUBUNIT"/>
    <property type="match status" value="1"/>
</dbReference>
<dbReference type="Gene3D" id="3.90.700.10">
    <property type="entry name" value="Succinate dehydrogenase/fumarate reductase flavoprotein, catalytic domain"/>
    <property type="match status" value="1"/>
</dbReference>
<dbReference type="InterPro" id="IPR011280">
    <property type="entry name" value="Succ_DH/Fum_Rdt_flav_su"/>
</dbReference>
<proteinExistence type="predicted"/>
<organism evidence="6 7">
    <name type="scientific">Algoriphagus aquatilis</name>
    <dbReference type="NCBI Taxonomy" id="490186"/>
    <lineage>
        <taxon>Bacteria</taxon>
        <taxon>Pseudomonadati</taxon>
        <taxon>Bacteroidota</taxon>
        <taxon>Cytophagia</taxon>
        <taxon>Cytophagales</taxon>
        <taxon>Cyclobacteriaceae</taxon>
        <taxon>Algoriphagus</taxon>
    </lineage>
</organism>
<feature type="domain" description="Fumarate reductase/succinate dehydrogenase flavoprotein-like C-terminal" evidence="5">
    <location>
        <begin position="509"/>
        <end position="643"/>
    </location>
</feature>
<feature type="domain" description="FAD-dependent oxidoreductase 2 FAD-binding" evidence="4">
    <location>
        <begin position="35"/>
        <end position="448"/>
    </location>
</feature>
<dbReference type="InterPro" id="IPR003953">
    <property type="entry name" value="FAD-dep_OxRdtase_2_FAD-bd"/>
</dbReference>
<dbReference type="InterPro" id="IPR036188">
    <property type="entry name" value="FAD/NAD-bd_sf"/>
</dbReference>
<dbReference type="Gene3D" id="3.50.50.60">
    <property type="entry name" value="FAD/NAD(P)-binding domain"/>
    <property type="match status" value="1"/>
</dbReference>
<evidence type="ECO:0000259" key="5">
    <source>
        <dbReference type="Pfam" id="PF02910"/>
    </source>
</evidence>
<dbReference type="InterPro" id="IPR015939">
    <property type="entry name" value="Fum_Rdtase/Succ_DH_flav-like_C"/>
</dbReference>
<protein>
    <submittedName>
        <fullName evidence="6">Fumarate reductase/succinate dehydrogenase flavoprotein subunit</fullName>
    </submittedName>
</protein>
<evidence type="ECO:0000256" key="1">
    <source>
        <dbReference type="ARBA" id="ARBA00001974"/>
    </source>
</evidence>
<evidence type="ECO:0000256" key="2">
    <source>
        <dbReference type="ARBA" id="ARBA00022630"/>
    </source>
</evidence>
<accession>A0ABW0BXF3</accession>
<dbReference type="NCBIfam" id="TIGR01811">
    <property type="entry name" value="sdhA_Bsu"/>
    <property type="match status" value="1"/>
</dbReference>
<keyword evidence="7" id="KW-1185">Reference proteome</keyword>